<protein>
    <submittedName>
        <fullName evidence="1">Uncharacterized protein</fullName>
    </submittedName>
</protein>
<proteinExistence type="predicted"/>
<reference evidence="1 2" key="1">
    <citation type="submission" date="2019-07" db="EMBL/GenBank/DDBJ databases">
        <title>Whole genome shotgun sequence of Halobacillus faecis NBRC 103569.</title>
        <authorList>
            <person name="Hosoyama A."/>
            <person name="Uohara A."/>
            <person name="Ohji S."/>
            <person name="Ichikawa N."/>
        </authorList>
    </citation>
    <scope>NUCLEOTIDE SEQUENCE [LARGE SCALE GENOMIC DNA]</scope>
    <source>
        <strain evidence="1 2">NBRC 103569</strain>
    </source>
</reference>
<keyword evidence="2" id="KW-1185">Reference proteome</keyword>
<organism evidence="1 2">
    <name type="scientific">Halobacillus faecis</name>
    <dbReference type="NCBI Taxonomy" id="360184"/>
    <lineage>
        <taxon>Bacteria</taxon>
        <taxon>Bacillati</taxon>
        <taxon>Bacillota</taxon>
        <taxon>Bacilli</taxon>
        <taxon>Bacillales</taxon>
        <taxon>Bacillaceae</taxon>
        <taxon>Halobacillus</taxon>
    </lineage>
</organism>
<dbReference type="EMBL" id="BJYD01000004">
    <property type="protein sequence ID" value="GEN52313.1"/>
    <property type="molecule type" value="Genomic_DNA"/>
</dbReference>
<dbReference type="Proteomes" id="UP000321886">
    <property type="component" value="Unassembled WGS sequence"/>
</dbReference>
<name>A0A511WPX4_9BACI</name>
<sequence>MSLHEGVSEEFLKEFFSQIEGDILNRRESYKIEFKETFEWNDKKIKSKYLRTTQQL</sequence>
<evidence type="ECO:0000313" key="1">
    <source>
        <dbReference type="EMBL" id="GEN52313.1"/>
    </source>
</evidence>
<comment type="caution">
    <text evidence="1">The sequence shown here is derived from an EMBL/GenBank/DDBJ whole genome shotgun (WGS) entry which is preliminary data.</text>
</comment>
<dbReference type="AlphaFoldDB" id="A0A511WPX4"/>
<accession>A0A511WPX4</accession>
<gene>
    <name evidence="1" type="ORF">HFA01_05750</name>
</gene>
<evidence type="ECO:0000313" key="2">
    <source>
        <dbReference type="Proteomes" id="UP000321886"/>
    </source>
</evidence>